<feature type="non-terminal residue" evidence="1">
    <location>
        <position position="1"/>
    </location>
</feature>
<dbReference type="AlphaFoldDB" id="A0A821MW18"/>
<proteinExistence type="predicted"/>
<sequence>MQVFLNELKENYVESVMISLPSYGAQLTLNEFIPLWRIIEDFIDKQKILSAGVCDFMLPLLSDLCDSAK</sequence>
<name>A0A821MW18_9BILA</name>
<organism evidence="1 2">
    <name type="scientific">Rotaria socialis</name>
    <dbReference type="NCBI Taxonomy" id="392032"/>
    <lineage>
        <taxon>Eukaryota</taxon>
        <taxon>Metazoa</taxon>
        <taxon>Spiralia</taxon>
        <taxon>Gnathifera</taxon>
        <taxon>Rotifera</taxon>
        <taxon>Eurotatoria</taxon>
        <taxon>Bdelloidea</taxon>
        <taxon>Philodinida</taxon>
        <taxon>Philodinidae</taxon>
        <taxon>Rotaria</taxon>
    </lineage>
</organism>
<keyword evidence="2" id="KW-1185">Reference proteome</keyword>
<reference evidence="1" key="1">
    <citation type="submission" date="2021-02" db="EMBL/GenBank/DDBJ databases">
        <authorList>
            <person name="Nowell W R."/>
        </authorList>
    </citation>
    <scope>NUCLEOTIDE SEQUENCE</scope>
</reference>
<evidence type="ECO:0000313" key="2">
    <source>
        <dbReference type="Proteomes" id="UP000663873"/>
    </source>
</evidence>
<evidence type="ECO:0000313" key="1">
    <source>
        <dbReference type="EMBL" id="CAF4775614.1"/>
    </source>
</evidence>
<dbReference type="EMBL" id="CAJOBP010043763">
    <property type="protein sequence ID" value="CAF4775614.1"/>
    <property type="molecule type" value="Genomic_DNA"/>
</dbReference>
<dbReference type="Proteomes" id="UP000663873">
    <property type="component" value="Unassembled WGS sequence"/>
</dbReference>
<evidence type="ECO:0008006" key="3">
    <source>
        <dbReference type="Google" id="ProtNLM"/>
    </source>
</evidence>
<gene>
    <name evidence="1" type="ORF">UJA718_LOCUS40124</name>
</gene>
<protein>
    <recommendedName>
        <fullName evidence="3">Ferrochelatase</fullName>
    </recommendedName>
</protein>
<comment type="caution">
    <text evidence="1">The sequence shown here is derived from an EMBL/GenBank/DDBJ whole genome shotgun (WGS) entry which is preliminary data.</text>
</comment>
<accession>A0A821MW18</accession>